<dbReference type="EMBL" id="BGZK01000946">
    <property type="protein sequence ID" value="GBP66059.1"/>
    <property type="molecule type" value="Genomic_DNA"/>
</dbReference>
<protein>
    <submittedName>
        <fullName evidence="2">Ribosomal L1 domain-containing protein CG13096</fullName>
    </submittedName>
</protein>
<feature type="compositionally biased region" description="Acidic residues" evidence="1">
    <location>
        <begin position="122"/>
        <end position="134"/>
    </location>
</feature>
<dbReference type="InterPro" id="IPR028364">
    <property type="entry name" value="Ribosomal_uL1/biogenesis"/>
</dbReference>
<name>A0A4C1XV18_EUMVA</name>
<dbReference type="Pfam" id="PF00687">
    <property type="entry name" value="Ribosomal_L1"/>
    <property type="match status" value="1"/>
</dbReference>
<organism evidence="2 3">
    <name type="scientific">Eumeta variegata</name>
    <name type="common">Bagworm moth</name>
    <name type="synonym">Eumeta japonica</name>
    <dbReference type="NCBI Taxonomy" id="151549"/>
    <lineage>
        <taxon>Eukaryota</taxon>
        <taxon>Metazoa</taxon>
        <taxon>Ecdysozoa</taxon>
        <taxon>Arthropoda</taxon>
        <taxon>Hexapoda</taxon>
        <taxon>Insecta</taxon>
        <taxon>Pterygota</taxon>
        <taxon>Neoptera</taxon>
        <taxon>Endopterygota</taxon>
        <taxon>Lepidoptera</taxon>
        <taxon>Glossata</taxon>
        <taxon>Ditrysia</taxon>
        <taxon>Tineoidea</taxon>
        <taxon>Psychidae</taxon>
        <taxon>Oiketicinae</taxon>
        <taxon>Eumeta</taxon>
    </lineage>
</organism>
<accession>A0A4C1XV18</accession>
<dbReference type="OrthoDB" id="10251727at2759"/>
<dbReference type="AlphaFoldDB" id="A0A4C1XV18"/>
<dbReference type="SUPFAM" id="SSF56808">
    <property type="entry name" value="Ribosomal protein L1"/>
    <property type="match status" value="1"/>
</dbReference>
<reference evidence="2 3" key="1">
    <citation type="journal article" date="2019" name="Commun. Biol.">
        <title>The bagworm genome reveals a unique fibroin gene that provides high tensile strength.</title>
        <authorList>
            <person name="Kono N."/>
            <person name="Nakamura H."/>
            <person name="Ohtoshi R."/>
            <person name="Tomita M."/>
            <person name="Numata K."/>
            <person name="Arakawa K."/>
        </authorList>
    </citation>
    <scope>NUCLEOTIDE SEQUENCE [LARGE SCALE GENOMIC DNA]</scope>
</reference>
<sequence>MLRLSEGQTSTVQVGHMGMPAKKIKENILSLVEQLNNKFPGGEANIRTLSIKLPLSLSLPLYVTLRPNSSIRPPTLSKIRPKKHVVVEGELSTIPGATVAVTPDGTVRIINNKKKDISDSDMQSDTENNIEAEDVSDKNSESEDE</sequence>
<proteinExistence type="predicted"/>
<evidence type="ECO:0000313" key="3">
    <source>
        <dbReference type="Proteomes" id="UP000299102"/>
    </source>
</evidence>
<evidence type="ECO:0000313" key="2">
    <source>
        <dbReference type="EMBL" id="GBP66059.1"/>
    </source>
</evidence>
<feature type="region of interest" description="Disordered" evidence="1">
    <location>
        <begin position="112"/>
        <end position="145"/>
    </location>
</feature>
<evidence type="ECO:0000256" key="1">
    <source>
        <dbReference type="SAM" id="MobiDB-lite"/>
    </source>
</evidence>
<feature type="compositionally biased region" description="Basic and acidic residues" evidence="1">
    <location>
        <begin position="135"/>
        <end position="145"/>
    </location>
</feature>
<keyword evidence="3" id="KW-1185">Reference proteome</keyword>
<dbReference type="InterPro" id="IPR023674">
    <property type="entry name" value="Ribosomal_uL1-like"/>
</dbReference>
<comment type="caution">
    <text evidence="2">The sequence shown here is derived from an EMBL/GenBank/DDBJ whole genome shotgun (WGS) entry which is preliminary data.</text>
</comment>
<gene>
    <name evidence="2" type="ORF">EVAR_37707_1</name>
</gene>
<dbReference type="STRING" id="151549.A0A4C1XV18"/>
<dbReference type="Proteomes" id="UP000299102">
    <property type="component" value="Unassembled WGS sequence"/>
</dbReference>